<name>A0A0A9C131_ARUDO</name>
<proteinExistence type="predicted"/>
<reference evidence="1" key="2">
    <citation type="journal article" date="2015" name="Data Brief">
        <title>Shoot transcriptome of the giant reed, Arundo donax.</title>
        <authorList>
            <person name="Barrero R.A."/>
            <person name="Guerrero F.D."/>
            <person name="Moolhuijzen P."/>
            <person name="Goolsby J.A."/>
            <person name="Tidwell J."/>
            <person name="Bellgard S.E."/>
            <person name="Bellgard M.I."/>
        </authorList>
    </citation>
    <scope>NUCLEOTIDE SEQUENCE</scope>
    <source>
        <tissue evidence="1">Shoot tissue taken approximately 20 cm above the soil surface</tissue>
    </source>
</reference>
<accession>A0A0A9C131</accession>
<reference evidence="1" key="1">
    <citation type="submission" date="2014-09" db="EMBL/GenBank/DDBJ databases">
        <authorList>
            <person name="Magalhaes I.L.F."/>
            <person name="Oliveira U."/>
            <person name="Santos F.R."/>
            <person name="Vidigal T.H.D.A."/>
            <person name="Brescovit A.D."/>
            <person name="Santos A.J."/>
        </authorList>
    </citation>
    <scope>NUCLEOTIDE SEQUENCE</scope>
    <source>
        <tissue evidence="1">Shoot tissue taken approximately 20 cm above the soil surface</tissue>
    </source>
</reference>
<sequence>MCAPSCLGHYRFSRLTAVNSDTRLRDTAVLSTIFLCILLK</sequence>
<protein>
    <submittedName>
        <fullName evidence="1">Uncharacterized protein</fullName>
    </submittedName>
</protein>
<organism evidence="1">
    <name type="scientific">Arundo donax</name>
    <name type="common">Giant reed</name>
    <name type="synonym">Donax arundinaceus</name>
    <dbReference type="NCBI Taxonomy" id="35708"/>
    <lineage>
        <taxon>Eukaryota</taxon>
        <taxon>Viridiplantae</taxon>
        <taxon>Streptophyta</taxon>
        <taxon>Embryophyta</taxon>
        <taxon>Tracheophyta</taxon>
        <taxon>Spermatophyta</taxon>
        <taxon>Magnoliopsida</taxon>
        <taxon>Liliopsida</taxon>
        <taxon>Poales</taxon>
        <taxon>Poaceae</taxon>
        <taxon>PACMAD clade</taxon>
        <taxon>Arundinoideae</taxon>
        <taxon>Arundineae</taxon>
        <taxon>Arundo</taxon>
    </lineage>
</organism>
<dbReference type="EMBL" id="GBRH01229757">
    <property type="protein sequence ID" value="JAD68138.1"/>
    <property type="molecule type" value="Transcribed_RNA"/>
</dbReference>
<dbReference type="AlphaFoldDB" id="A0A0A9C131"/>
<evidence type="ECO:0000313" key="1">
    <source>
        <dbReference type="EMBL" id="JAD68138.1"/>
    </source>
</evidence>